<organism evidence="1">
    <name type="scientific">uncultured Anaerotruncus sp</name>
    <dbReference type="NCBI Taxonomy" id="905011"/>
    <lineage>
        <taxon>Bacteria</taxon>
        <taxon>Bacillati</taxon>
        <taxon>Bacillota</taxon>
        <taxon>Clostridia</taxon>
        <taxon>Eubacteriales</taxon>
        <taxon>Oscillospiraceae</taxon>
        <taxon>Anaerotruncus</taxon>
        <taxon>environmental samples</taxon>
    </lineage>
</organism>
<reference evidence="1" key="1">
    <citation type="submission" date="2019-11" db="EMBL/GenBank/DDBJ databases">
        <authorList>
            <person name="Feng L."/>
        </authorList>
    </citation>
    <scope>NUCLEOTIDE SEQUENCE</scope>
    <source>
        <strain evidence="1">AundefinedLFYP135</strain>
    </source>
</reference>
<dbReference type="EMBL" id="CACRSL010000003">
    <property type="protein sequence ID" value="VYS91373.1"/>
    <property type="molecule type" value="Genomic_DNA"/>
</dbReference>
<gene>
    <name evidence="1" type="ORF">AULFYP135_00885</name>
</gene>
<sequence>MDGQEFYGEFSAWLDEVLKEELPEGIAAFNFNLYEGEDAFDIQLIGANRFDEADDDWACDEAFSSEEDVYYLPRESEDIEWQEGLSCAADLVDLYLDQGQYAGKLKAAQAVAIGFVDGDLTILYTRE</sequence>
<protein>
    <submittedName>
        <fullName evidence="1">Uncharacterized protein</fullName>
    </submittedName>
</protein>
<name>A0A6N2SCL6_9FIRM</name>
<accession>A0A6N2SCL6</accession>
<evidence type="ECO:0000313" key="1">
    <source>
        <dbReference type="EMBL" id="VYS91373.1"/>
    </source>
</evidence>
<proteinExistence type="predicted"/>
<dbReference type="AlphaFoldDB" id="A0A6N2SCL6"/>